<keyword evidence="3" id="KW-1185">Reference proteome</keyword>
<dbReference type="AlphaFoldDB" id="A0A9W9TL92"/>
<protein>
    <submittedName>
        <fullName evidence="2">GNAT family acetyltransferase</fullName>
    </submittedName>
</protein>
<dbReference type="GeneID" id="81384939"/>
<name>A0A9W9TL92_PENCI</name>
<dbReference type="InterPro" id="IPR016181">
    <property type="entry name" value="Acyl_CoA_acyltransferase"/>
</dbReference>
<dbReference type="Proteomes" id="UP001147733">
    <property type="component" value="Unassembled WGS sequence"/>
</dbReference>
<evidence type="ECO:0000313" key="2">
    <source>
        <dbReference type="EMBL" id="KAJ5226848.1"/>
    </source>
</evidence>
<dbReference type="EMBL" id="JAPQKT010000006">
    <property type="protein sequence ID" value="KAJ5226848.1"/>
    <property type="molecule type" value="Genomic_DNA"/>
</dbReference>
<dbReference type="OrthoDB" id="64477at2759"/>
<evidence type="ECO:0000313" key="3">
    <source>
        <dbReference type="Proteomes" id="UP001147733"/>
    </source>
</evidence>
<comment type="caution">
    <text evidence="2">The sequence shown here is derived from an EMBL/GenBank/DDBJ whole genome shotgun (WGS) entry which is preliminary data.</text>
</comment>
<reference evidence="2" key="1">
    <citation type="submission" date="2022-11" db="EMBL/GenBank/DDBJ databases">
        <authorList>
            <person name="Petersen C."/>
        </authorList>
    </citation>
    <scope>NUCLEOTIDE SEQUENCE</scope>
    <source>
        <strain evidence="2">IBT 23319</strain>
    </source>
</reference>
<feature type="domain" description="N-acetyltransferase" evidence="1">
    <location>
        <begin position="11"/>
        <end position="186"/>
    </location>
</feature>
<dbReference type="PANTHER" id="PTHR43415:SF3">
    <property type="entry name" value="GNAT-FAMILY ACETYLTRANSFERASE"/>
    <property type="match status" value="1"/>
</dbReference>
<dbReference type="Gene3D" id="3.40.630.30">
    <property type="match status" value="1"/>
</dbReference>
<dbReference type="PANTHER" id="PTHR43415">
    <property type="entry name" value="SPERMIDINE N(1)-ACETYLTRANSFERASE"/>
    <property type="match status" value="1"/>
</dbReference>
<evidence type="ECO:0000259" key="1">
    <source>
        <dbReference type="PROSITE" id="PS51186"/>
    </source>
</evidence>
<gene>
    <name evidence="2" type="ORF">N7469_006854</name>
</gene>
<dbReference type="Pfam" id="PF13302">
    <property type="entry name" value="Acetyltransf_3"/>
    <property type="match status" value="1"/>
</dbReference>
<dbReference type="SUPFAM" id="SSF55729">
    <property type="entry name" value="Acyl-CoA N-acyltransferases (Nat)"/>
    <property type="match status" value="1"/>
</dbReference>
<reference evidence="2" key="2">
    <citation type="journal article" date="2023" name="IMA Fungus">
        <title>Comparative genomic study of the Penicillium genus elucidates a diverse pangenome and 15 lateral gene transfer events.</title>
        <authorList>
            <person name="Petersen C."/>
            <person name="Sorensen T."/>
            <person name="Nielsen M.R."/>
            <person name="Sondergaard T.E."/>
            <person name="Sorensen J.L."/>
            <person name="Fitzpatrick D.A."/>
            <person name="Frisvad J.C."/>
            <person name="Nielsen K.L."/>
        </authorList>
    </citation>
    <scope>NUCLEOTIDE SEQUENCE</scope>
    <source>
        <strain evidence="2">IBT 23319</strain>
    </source>
</reference>
<dbReference type="CDD" id="cd04301">
    <property type="entry name" value="NAT_SF"/>
    <property type="match status" value="1"/>
</dbReference>
<dbReference type="RefSeq" id="XP_056499213.1">
    <property type="nucleotide sequence ID" value="XM_056645772.1"/>
</dbReference>
<sequence length="190" mass="22130">MNSLESERLYFRVWDSSRDEEWYFAMHSDPKIFYNTSKSIFQPMKKNSVKPIIKEIETALLGVVICKKPSLNTAEDPPASESERIGILIIKNIPPSQVQNRCADLGIELRPDAQGQGYGTEVLRWALNWAFNMANLHRVQLEVYGWNETALKVYHKVGFQEEGRLRKAVWRDGQWWDEILMGVLQEEWSL</sequence>
<accession>A0A9W9TL92</accession>
<organism evidence="2 3">
    <name type="scientific">Penicillium citrinum</name>
    <dbReference type="NCBI Taxonomy" id="5077"/>
    <lineage>
        <taxon>Eukaryota</taxon>
        <taxon>Fungi</taxon>
        <taxon>Dikarya</taxon>
        <taxon>Ascomycota</taxon>
        <taxon>Pezizomycotina</taxon>
        <taxon>Eurotiomycetes</taxon>
        <taxon>Eurotiomycetidae</taxon>
        <taxon>Eurotiales</taxon>
        <taxon>Aspergillaceae</taxon>
        <taxon>Penicillium</taxon>
    </lineage>
</organism>
<dbReference type="InterPro" id="IPR000182">
    <property type="entry name" value="GNAT_dom"/>
</dbReference>
<proteinExistence type="predicted"/>
<dbReference type="PROSITE" id="PS51186">
    <property type="entry name" value="GNAT"/>
    <property type="match status" value="1"/>
</dbReference>
<dbReference type="GO" id="GO:0016747">
    <property type="term" value="F:acyltransferase activity, transferring groups other than amino-acyl groups"/>
    <property type="evidence" value="ECO:0007669"/>
    <property type="project" value="InterPro"/>
</dbReference>